<keyword evidence="5" id="KW-0472">Membrane</keyword>
<evidence type="ECO:0000256" key="2">
    <source>
        <dbReference type="ARBA" id="ARBA00007620"/>
    </source>
</evidence>
<dbReference type="InterPro" id="IPR019547">
    <property type="entry name" value="Lipid_desat"/>
</dbReference>
<evidence type="ECO:0000256" key="3">
    <source>
        <dbReference type="ARBA" id="ARBA00022692"/>
    </source>
</evidence>
<dbReference type="AlphaFoldDB" id="A0A182XN56"/>
<dbReference type="GO" id="GO:0016491">
    <property type="term" value="F:oxidoreductase activity"/>
    <property type="evidence" value="ECO:0007669"/>
    <property type="project" value="TreeGrafter"/>
</dbReference>
<reference evidence="7" key="1">
    <citation type="submission" date="2020-05" db="UniProtKB">
        <authorList>
            <consortium name="EnsemblMetazoa"/>
        </authorList>
    </citation>
    <scope>IDENTIFICATION</scope>
    <source>
        <strain evidence="7">SANGQUA</strain>
    </source>
</reference>
<dbReference type="UniPathway" id="UPA00199"/>
<dbReference type="GO" id="GO:0016020">
    <property type="term" value="C:membrane"/>
    <property type="evidence" value="ECO:0007669"/>
    <property type="project" value="UniProtKB-SubCell"/>
</dbReference>
<organism evidence="7 8">
    <name type="scientific">Anopheles quadriannulatus</name>
    <name type="common">Mosquito</name>
    <dbReference type="NCBI Taxonomy" id="34691"/>
    <lineage>
        <taxon>Eukaryota</taxon>
        <taxon>Metazoa</taxon>
        <taxon>Ecdysozoa</taxon>
        <taxon>Arthropoda</taxon>
        <taxon>Hexapoda</taxon>
        <taxon>Insecta</taxon>
        <taxon>Pterygota</taxon>
        <taxon>Neoptera</taxon>
        <taxon>Endopterygota</taxon>
        <taxon>Diptera</taxon>
        <taxon>Nematocera</taxon>
        <taxon>Culicoidea</taxon>
        <taxon>Culicidae</taxon>
        <taxon>Anophelinae</taxon>
        <taxon>Anopheles</taxon>
    </lineage>
</organism>
<comment type="similarity">
    <text evidence="2">Belongs to the fatty acid desaturase CarF family.</text>
</comment>
<dbReference type="GO" id="GO:0006631">
    <property type="term" value="P:fatty acid metabolic process"/>
    <property type="evidence" value="ECO:0007669"/>
    <property type="project" value="UniProtKB-UniPathway"/>
</dbReference>
<dbReference type="STRING" id="34691.A0A182XN56"/>
<dbReference type="Proteomes" id="UP000076407">
    <property type="component" value="Unassembled WGS sequence"/>
</dbReference>
<keyword evidence="8" id="KW-1185">Reference proteome</keyword>
<evidence type="ECO:0000259" key="6">
    <source>
        <dbReference type="Pfam" id="PF10520"/>
    </source>
</evidence>
<evidence type="ECO:0000256" key="1">
    <source>
        <dbReference type="ARBA" id="ARBA00004141"/>
    </source>
</evidence>
<dbReference type="Pfam" id="PF10520">
    <property type="entry name" value="Lipid_desat"/>
    <property type="match status" value="1"/>
</dbReference>
<evidence type="ECO:0000313" key="8">
    <source>
        <dbReference type="Proteomes" id="UP000076407"/>
    </source>
</evidence>
<dbReference type="PANTHER" id="PTHR48177:SF1">
    <property type="entry name" value="PLASMANYLETHANOLAMINE DESATURASE 1"/>
    <property type="match status" value="1"/>
</dbReference>
<sequence>QRAERRAQYEHELPTSTGDHGTKVHRSWLSCTVMLFSNVVEATIFGILTASFGSGLVHWGANTWGSIDLPIVGKIHKWSHAYWRLSKWVPFLLNHHIILPRHHHHIHYVTSHDTYFCIMTGD</sequence>
<evidence type="ECO:0000256" key="5">
    <source>
        <dbReference type="ARBA" id="ARBA00023136"/>
    </source>
</evidence>
<dbReference type="EnsemblMetazoa" id="AQUA011304-RA">
    <property type="protein sequence ID" value="AQUA011304-PA"/>
    <property type="gene ID" value="AQUA011304"/>
</dbReference>
<dbReference type="PANTHER" id="PTHR48177">
    <property type="entry name" value="TRANSMEMBRANE PROTEIN 189"/>
    <property type="match status" value="1"/>
</dbReference>
<dbReference type="VEuPathDB" id="VectorBase:AQUA011304"/>
<accession>A0A182XN56</accession>
<evidence type="ECO:0000256" key="4">
    <source>
        <dbReference type="ARBA" id="ARBA00022989"/>
    </source>
</evidence>
<dbReference type="InterPro" id="IPR052601">
    <property type="entry name" value="Plasmalogen_desaturase"/>
</dbReference>
<keyword evidence="3" id="KW-0812">Transmembrane</keyword>
<name>A0A182XN56_ANOQN</name>
<keyword evidence="4" id="KW-1133">Transmembrane helix</keyword>
<feature type="domain" description="Lipid desaturase" evidence="6">
    <location>
        <begin position="74"/>
        <end position="121"/>
    </location>
</feature>
<proteinExistence type="inferred from homology"/>
<protein>
    <recommendedName>
        <fullName evidence="6">Lipid desaturase domain-containing protein</fullName>
    </recommendedName>
</protein>
<comment type="subcellular location">
    <subcellularLocation>
        <location evidence="1">Membrane</location>
        <topology evidence="1">Multi-pass membrane protein</topology>
    </subcellularLocation>
</comment>
<evidence type="ECO:0000313" key="7">
    <source>
        <dbReference type="EnsemblMetazoa" id="AQUA011304-PA"/>
    </source>
</evidence>